<name>A0ABQ6KAZ2_9MICO</name>
<keyword evidence="5 9" id="KW-0547">Nucleotide-binding</keyword>
<comment type="similarity">
    <text evidence="2 9">Belongs to the gluconokinase GntK/GntV family.</text>
</comment>
<dbReference type="InterPro" id="IPR027417">
    <property type="entry name" value="P-loop_NTPase"/>
</dbReference>
<proteinExistence type="inferred from homology"/>
<dbReference type="CDD" id="cd02021">
    <property type="entry name" value="GntK"/>
    <property type="match status" value="1"/>
</dbReference>
<evidence type="ECO:0000256" key="8">
    <source>
        <dbReference type="ARBA" id="ARBA00048090"/>
    </source>
</evidence>
<evidence type="ECO:0000256" key="6">
    <source>
        <dbReference type="ARBA" id="ARBA00022777"/>
    </source>
</evidence>
<keyword evidence="11" id="KW-1185">Reference proteome</keyword>
<organism evidence="10 11">
    <name type="scientific">Pseudolysinimonas kribbensis</name>
    <dbReference type="NCBI Taxonomy" id="433641"/>
    <lineage>
        <taxon>Bacteria</taxon>
        <taxon>Bacillati</taxon>
        <taxon>Actinomycetota</taxon>
        <taxon>Actinomycetes</taxon>
        <taxon>Micrococcales</taxon>
        <taxon>Microbacteriaceae</taxon>
        <taxon>Pseudolysinimonas</taxon>
    </lineage>
</organism>
<gene>
    <name evidence="10" type="ORF">GCM10025881_29330</name>
</gene>
<comment type="catalytic activity">
    <reaction evidence="8 9">
        <text>D-gluconate + ATP = 6-phospho-D-gluconate + ADP + H(+)</text>
        <dbReference type="Rhea" id="RHEA:19433"/>
        <dbReference type="ChEBI" id="CHEBI:15378"/>
        <dbReference type="ChEBI" id="CHEBI:18391"/>
        <dbReference type="ChEBI" id="CHEBI:30616"/>
        <dbReference type="ChEBI" id="CHEBI:58759"/>
        <dbReference type="ChEBI" id="CHEBI:456216"/>
        <dbReference type="EC" id="2.7.1.12"/>
    </reaction>
</comment>
<dbReference type="InterPro" id="IPR006001">
    <property type="entry name" value="Therm_gnt_kin"/>
</dbReference>
<evidence type="ECO:0000313" key="11">
    <source>
        <dbReference type="Proteomes" id="UP001157034"/>
    </source>
</evidence>
<dbReference type="EC" id="2.7.1.12" evidence="3 9"/>
<evidence type="ECO:0000256" key="2">
    <source>
        <dbReference type="ARBA" id="ARBA00008420"/>
    </source>
</evidence>
<dbReference type="Gene3D" id="3.40.50.300">
    <property type="entry name" value="P-loop containing nucleotide triphosphate hydrolases"/>
    <property type="match status" value="1"/>
</dbReference>
<dbReference type="PANTHER" id="PTHR43442:SF3">
    <property type="entry name" value="GLUCONOKINASE-RELATED"/>
    <property type="match status" value="1"/>
</dbReference>
<accession>A0ABQ6KAZ2</accession>
<dbReference type="SUPFAM" id="SSF52540">
    <property type="entry name" value="P-loop containing nucleoside triphosphate hydrolases"/>
    <property type="match status" value="1"/>
</dbReference>
<evidence type="ECO:0000256" key="9">
    <source>
        <dbReference type="RuleBase" id="RU363066"/>
    </source>
</evidence>
<evidence type="ECO:0000256" key="7">
    <source>
        <dbReference type="ARBA" id="ARBA00022840"/>
    </source>
</evidence>
<dbReference type="Proteomes" id="UP001157034">
    <property type="component" value="Unassembled WGS sequence"/>
</dbReference>
<dbReference type="InterPro" id="IPR031322">
    <property type="entry name" value="Shikimate/glucono_kinase"/>
</dbReference>
<evidence type="ECO:0000256" key="1">
    <source>
        <dbReference type="ARBA" id="ARBA00004761"/>
    </source>
</evidence>
<comment type="caution">
    <text evidence="10">The sequence shown here is derived from an EMBL/GenBank/DDBJ whole genome shotgun (WGS) entry which is preliminary data.</text>
</comment>
<sequence length="158" mass="16662">MGVSGSGKSTIGELLATRLGMPFVDADGLHPAANKAKMAAGIPLDDEDRWPWLDAVGARLAGAPTPVVACSALRRRYRDRLRATAPDSVFVHLAGSESLIAQRLAHRHHEYMPASLLDSQYATLEPLDPDERGFAVDIGAGADALVDRIVAGLSGLPA</sequence>
<dbReference type="NCBIfam" id="TIGR01313">
    <property type="entry name" value="therm_gnt_kin"/>
    <property type="match status" value="1"/>
</dbReference>
<dbReference type="PANTHER" id="PTHR43442">
    <property type="entry name" value="GLUCONOKINASE-RELATED"/>
    <property type="match status" value="1"/>
</dbReference>
<dbReference type="EMBL" id="BSVB01000001">
    <property type="protein sequence ID" value="GMA96109.1"/>
    <property type="molecule type" value="Genomic_DNA"/>
</dbReference>
<keyword evidence="6 9" id="KW-0418">Kinase</keyword>
<comment type="pathway">
    <text evidence="1">Carbohydrate acid metabolism.</text>
</comment>
<dbReference type="Pfam" id="PF01202">
    <property type="entry name" value="SKI"/>
    <property type="match status" value="1"/>
</dbReference>
<protein>
    <recommendedName>
        <fullName evidence="3 9">Gluconokinase</fullName>
        <ecNumber evidence="3 9">2.7.1.12</ecNumber>
    </recommendedName>
</protein>
<evidence type="ECO:0000256" key="3">
    <source>
        <dbReference type="ARBA" id="ARBA00012054"/>
    </source>
</evidence>
<keyword evidence="4 9" id="KW-0808">Transferase</keyword>
<evidence type="ECO:0000256" key="4">
    <source>
        <dbReference type="ARBA" id="ARBA00022679"/>
    </source>
</evidence>
<keyword evidence="7 9" id="KW-0067">ATP-binding</keyword>
<evidence type="ECO:0000256" key="5">
    <source>
        <dbReference type="ARBA" id="ARBA00022741"/>
    </source>
</evidence>
<reference evidence="11" key="1">
    <citation type="journal article" date="2019" name="Int. J. Syst. Evol. Microbiol.">
        <title>The Global Catalogue of Microorganisms (GCM) 10K type strain sequencing project: providing services to taxonomists for standard genome sequencing and annotation.</title>
        <authorList>
            <consortium name="The Broad Institute Genomics Platform"/>
            <consortium name="The Broad Institute Genome Sequencing Center for Infectious Disease"/>
            <person name="Wu L."/>
            <person name="Ma J."/>
        </authorList>
    </citation>
    <scope>NUCLEOTIDE SEQUENCE [LARGE SCALE GENOMIC DNA]</scope>
    <source>
        <strain evidence="11">NBRC 108894</strain>
    </source>
</reference>
<evidence type="ECO:0000313" key="10">
    <source>
        <dbReference type="EMBL" id="GMA96109.1"/>
    </source>
</evidence>